<dbReference type="PANTHER" id="PTHR37170:SF1">
    <property type="entry name" value="GLUTAREDOXIN-LIKE PROTEIN"/>
    <property type="match status" value="1"/>
</dbReference>
<dbReference type="Gene3D" id="3.40.30.10">
    <property type="entry name" value="Glutaredoxin"/>
    <property type="match status" value="1"/>
</dbReference>
<name>A0A2T2WZ06_SULTH</name>
<accession>A0A2T2WZ06</accession>
<gene>
    <name evidence="1" type="ORF">C7B47_07800</name>
</gene>
<proteinExistence type="predicted"/>
<protein>
    <recommendedName>
        <fullName evidence="3">Thioredoxin</fullName>
    </recommendedName>
</protein>
<organism evidence="1 2">
    <name type="scientific">Sulfobacillus thermosulfidooxidans</name>
    <dbReference type="NCBI Taxonomy" id="28034"/>
    <lineage>
        <taxon>Bacteria</taxon>
        <taxon>Bacillati</taxon>
        <taxon>Bacillota</taxon>
        <taxon>Clostridia</taxon>
        <taxon>Eubacteriales</taxon>
        <taxon>Clostridiales Family XVII. Incertae Sedis</taxon>
        <taxon>Sulfobacillus</taxon>
    </lineage>
</organism>
<dbReference type="Proteomes" id="UP000242705">
    <property type="component" value="Unassembled WGS sequence"/>
</dbReference>
<evidence type="ECO:0000313" key="2">
    <source>
        <dbReference type="Proteomes" id="UP000242705"/>
    </source>
</evidence>
<dbReference type="EMBL" id="PXYX01000012">
    <property type="protein sequence ID" value="PSR27461.1"/>
    <property type="molecule type" value="Genomic_DNA"/>
</dbReference>
<comment type="caution">
    <text evidence="1">The sequence shown here is derived from an EMBL/GenBank/DDBJ whole genome shotgun (WGS) entry which is preliminary data.</text>
</comment>
<dbReference type="SUPFAM" id="SSF52833">
    <property type="entry name" value="Thioredoxin-like"/>
    <property type="match status" value="1"/>
</dbReference>
<dbReference type="InterPro" id="IPR036249">
    <property type="entry name" value="Thioredoxin-like_sf"/>
</dbReference>
<dbReference type="AlphaFoldDB" id="A0A2T2WZ06"/>
<reference evidence="1 2" key="1">
    <citation type="journal article" date="2014" name="BMC Genomics">
        <title>Comparison of environmental and isolate Sulfobacillus genomes reveals diverse carbon, sulfur, nitrogen, and hydrogen metabolisms.</title>
        <authorList>
            <person name="Justice N.B."/>
            <person name="Norman A."/>
            <person name="Brown C.T."/>
            <person name="Singh A."/>
            <person name="Thomas B.C."/>
            <person name="Banfield J.F."/>
        </authorList>
    </citation>
    <scope>NUCLEOTIDE SEQUENCE [LARGE SCALE GENOMIC DNA]</scope>
    <source>
        <strain evidence="1">AMDSBA5</strain>
    </source>
</reference>
<dbReference type="PANTHER" id="PTHR37170">
    <property type="entry name" value="GLUTAREDOXIN-RELATED"/>
    <property type="match status" value="1"/>
</dbReference>
<evidence type="ECO:0000313" key="1">
    <source>
        <dbReference type="EMBL" id="PSR27461.1"/>
    </source>
</evidence>
<evidence type="ECO:0008006" key="3">
    <source>
        <dbReference type="Google" id="ProtNLM"/>
    </source>
</evidence>
<sequence length="143" mass="16515">MGFLNERDRQTLAEMFRDLKFPVHVDLFLDPDQEWSQHTHGILSEVVSLMPDLLHLEVYDFHKNQLLAALYGVDHVPTLILRDKNEDDTGIRILGIPSGYEFAVLIEDILDVSVGRSRLSEKTMNYIRNLEHDVLLQVFVTPT</sequence>